<organism evidence="3 4">
    <name type="scientific">Knufia fluminis</name>
    <dbReference type="NCBI Taxonomy" id="191047"/>
    <lineage>
        <taxon>Eukaryota</taxon>
        <taxon>Fungi</taxon>
        <taxon>Dikarya</taxon>
        <taxon>Ascomycota</taxon>
        <taxon>Pezizomycotina</taxon>
        <taxon>Eurotiomycetes</taxon>
        <taxon>Chaetothyriomycetidae</taxon>
        <taxon>Chaetothyriales</taxon>
        <taxon>Trichomeriaceae</taxon>
        <taxon>Knufia</taxon>
    </lineage>
</organism>
<dbReference type="InterPro" id="IPR019434">
    <property type="entry name" value="DUF2423"/>
</dbReference>
<evidence type="ECO:0000256" key="1">
    <source>
        <dbReference type="SAM" id="MobiDB-lite"/>
    </source>
</evidence>
<protein>
    <recommendedName>
        <fullName evidence="2">DUF2423 domain-containing protein</fullName>
    </recommendedName>
</protein>
<evidence type="ECO:0000259" key="2">
    <source>
        <dbReference type="Pfam" id="PF10338"/>
    </source>
</evidence>
<gene>
    <name evidence="3" type="ORF">OHC33_011083</name>
</gene>
<evidence type="ECO:0000313" key="4">
    <source>
        <dbReference type="Proteomes" id="UP001316803"/>
    </source>
</evidence>
<dbReference type="EMBL" id="JAKLMC020000060">
    <property type="protein sequence ID" value="KAK5947876.1"/>
    <property type="molecule type" value="Genomic_DNA"/>
</dbReference>
<accession>A0AAN8EX05</accession>
<dbReference type="PANTHER" id="PTHR28219">
    <property type="entry name" value="UPF0642 PROTEIN YBL028C"/>
    <property type="match status" value="1"/>
</dbReference>
<feature type="compositionally biased region" description="Basic residues" evidence="1">
    <location>
        <begin position="86"/>
        <end position="105"/>
    </location>
</feature>
<dbReference type="PANTHER" id="PTHR28219:SF1">
    <property type="entry name" value="UPF0642 PROTEIN YBL028C"/>
    <property type="match status" value="1"/>
</dbReference>
<reference evidence="3 4" key="1">
    <citation type="submission" date="2022-12" db="EMBL/GenBank/DDBJ databases">
        <title>Genomic features and morphological characterization of a novel Knufia sp. strain isolated from spacecraft assembly facility.</title>
        <authorList>
            <person name="Teixeira M."/>
            <person name="Chander A.M."/>
            <person name="Stajich J.E."/>
            <person name="Venkateswaran K."/>
        </authorList>
    </citation>
    <scope>NUCLEOTIDE SEQUENCE [LARGE SCALE GENOMIC DNA]</scope>
    <source>
        <strain evidence="3 4">FJI-L2-BK-P2</strain>
    </source>
</reference>
<keyword evidence="4" id="KW-1185">Reference proteome</keyword>
<feature type="region of interest" description="Disordered" evidence="1">
    <location>
        <begin position="38"/>
        <end position="124"/>
    </location>
</feature>
<name>A0AAN8EX05_9EURO</name>
<evidence type="ECO:0000313" key="3">
    <source>
        <dbReference type="EMBL" id="KAK5947876.1"/>
    </source>
</evidence>
<dbReference type="Pfam" id="PF10338">
    <property type="entry name" value="YBL028C_N"/>
    <property type="match status" value="1"/>
</dbReference>
<feature type="compositionally biased region" description="Basic and acidic residues" evidence="1">
    <location>
        <begin position="46"/>
        <end position="63"/>
    </location>
</feature>
<dbReference type="AlphaFoldDB" id="A0AAN8EX05"/>
<comment type="caution">
    <text evidence="3">The sequence shown here is derived from an EMBL/GenBank/DDBJ whole genome shotgun (WGS) entry which is preliminary data.</text>
</comment>
<feature type="domain" description="DUF2423" evidence="2">
    <location>
        <begin position="1"/>
        <end position="44"/>
    </location>
</feature>
<proteinExistence type="predicted"/>
<dbReference type="Proteomes" id="UP001316803">
    <property type="component" value="Unassembled WGS sequence"/>
</dbReference>
<sequence>MAKSARASTKKRNNVALRKKVFGPAIDARTERLSAKLQEIANAPKPESEKKMDVDEDKEEKADVPAVTEDQDEAMQWTGLAGSATKQKRAKATGRLNKVAKRKPRNQVVFPSEMARKKRQAKRA</sequence>
<dbReference type="GO" id="GO:0030687">
    <property type="term" value="C:preribosome, large subunit precursor"/>
    <property type="evidence" value="ECO:0007669"/>
    <property type="project" value="TreeGrafter"/>
</dbReference>